<name>A0A2T0YJ15_9MICC</name>
<accession>A0A2T0YJ15</accession>
<dbReference type="SUPFAM" id="SSF142906">
    <property type="entry name" value="YjbR-like"/>
    <property type="match status" value="1"/>
</dbReference>
<dbReference type="Gene3D" id="3.90.1150.30">
    <property type="match status" value="1"/>
</dbReference>
<keyword evidence="2" id="KW-1185">Reference proteome</keyword>
<reference evidence="1 2" key="1">
    <citation type="submission" date="2018-03" db="EMBL/GenBank/DDBJ databases">
        <title>Comparative analysis of microorganisms from saline springs in Andes Mountain Range, Colombia.</title>
        <authorList>
            <person name="Rubin E."/>
        </authorList>
    </citation>
    <scope>NUCLEOTIDE SEQUENCE [LARGE SCALE GENOMIC DNA]</scope>
    <source>
        <strain evidence="1 2">CG 35</strain>
    </source>
</reference>
<sequence length="112" mass="12900">MTTEDDVRRLALGLPEVTERPAWGSPAFYVRGKIFARVHEAPGILVCWRSSLEEREVLLEAEPEKFFTTDHYRDHTSVLVRLDHVEADELAELLLEAWESRAPKRLRDRGGS</sequence>
<evidence type="ECO:0000313" key="1">
    <source>
        <dbReference type="EMBL" id="PRZ15191.1"/>
    </source>
</evidence>
<dbReference type="EMBL" id="PVTY01000009">
    <property type="protein sequence ID" value="PRZ15191.1"/>
    <property type="molecule type" value="Genomic_DNA"/>
</dbReference>
<protein>
    <recommendedName>
        <fullName evidence="3">YjbR protein</fullName>
    </recommendedName>
</protein>
<organism evidence="1 2">
    <name type="scientific">Nesterenkonia sandarakina</name>
    <dbReference type="NCBI Taxonomy" id="272918"/>
    <lineage>
        <taxon>Bacteria</taxon>
        <taxon>Bacillati</taxon>
        <taxon>Actinomycetota</taxon>
        <taxon>Actinomycetes</taxon>
        <taxon>Micrococcales</taxon>
        <taxon>Micrococcaceae</taxon>
        <taxon>Nesterenkonia</taxon>
    </lineage>
</organism>
<dbReference type="AlphaFoldDB" id="A0A2T0YJ15"/>
<proteinExistence type="predicted"/>
<dbReference type="Proteomes" id="UP000238217">
    <property type="component" value="Unassembled WGS sequence"/>
</dbReference>
<dbReference type="InterPro" id="IPR038056">
    <property type="entry name" value="YjbR-like_sf"/>
</dbReference>
<gene>
    <name evidence="1" type="ORF">BCL67_109112</name>
</gene>
<evidence type="ECO:0008006" key="3">
    <source>
        <dbReference type="Google" id="ProtNLM"/>
    </source>
</evidence>
<evidence type="ECO:0000313" key="2">
    <source>
        <dbReference type="Proteomes" id="UP000238217"/>
    </source>
</evidence>
<comment type="caution">
    <text evidence="1">The sequence shown here is derived from an EMBL/GenBank/DDBJ whole genome shotgun (WGS) entry which is preliminary data.</text>
</comment>
<dbReference type="Pfam" id="PF04237">
    <property type="entry name" value="YjbR"/>
    <property type="match status" value="1"/>
</dbReference>
<dbReference type="OrthoDB" id="954305at2"/>
<dbReference type="InterPro" id="IPR058532">
    <property type="entry name" value="YjbR/MT2646/Rv2570-like"/>
</dbReference>